<feature type="region of interest" description="Disordered" evidence="1">
    <location>
        <begin position="444"/>
        <end position="573"/>
    </location>
</feature>
<sequence>MPSERVQHAYGLIQKTLQQSGIIHNSGSQQTGSASNPYGYSNVAQQQTSWQQVGPPPPPPSVPGYGPNTYVSVPGRPPAGPGPPAPPLMTPTQVTYSSPPIPPPYRPSQSQSQQGWMPTIQSNVTAATTTNPHNPTQGAQQQGFSSIFPSPPPPPKPHQYSAQPPPLPPRPGTHDPPPNQTSSWPRPPMQTTQRVPNFQDSLQAAHPIYRKYGHIIQGNGGAPSYGFTSSNVSHGQSFGTTQQPSQPSYQSTQSSVPQQSAWQAQTAQQPDVSPIQQHAQPYAATHTPVNQSAGPPPHIFQSPATHTPPTVPSVSPPPYNYAFPPPPPGEPPQFDYFGRSENSTKSQAQLQRPSSHGNNPYDPPVSPPIPHVSPLVSRQGSLASQPGRSNERQDTVSSVSIAPMHERHDTVSSISTAAMDRPVTPKVETSGAVDLQSGAAVTAGSAAGTSASALGFGGPGGWEYYAPLEGDSEDDAGGFSKGKAKEEAKEEDREPISPVELPSEPIVTKEDVGVQKKEEQDMEEEGIYELPADFSMAETIKPADSENRGTEQDVSEGTDLPKPSTRYNRIPRPQDLIPDLGPWYASSLERYISMLKQEAYSISDEQRAAAFVEFVAVESRVRGIPYYTQPPAQNQEQTTDELQRKPKLPLEIPAVDMNNAATENMQYSPGGRPILRAKAPDRRNTAEEVKTAILQDDHRPYKPFRQNTFPADSEASSQPAVSTPTSLANNETENTGQSVSVASQKQPQYKPYTPGTPTVDTIRRESFPLRFSISSPTGTPTAGKHEHGETFFPAPLALRAKKDRTSTPPASTSTAPPRSAEEDKLSTPSAVPYPATPSQTPPPPEPPAASTKPSSTPPSSETGIARLAALLAKPLPTTPSPDTARVQQTLSALPSLDATRAHITALRAAFDATTASSEVGGAAAAQAKTLFAALASERADTQTLNDMAFEANELTYPELLARDDALKRGEVERVAGEAERVGREEGRAYGRWEGEVFADVYGRVRQEVDGGLEGLAVVEDVGAGAVGVLSSGEENGKKESAAPAASGLVKINARTGEVMVVEGLAQGGGGAAAPSTAPPPPSTTKKQAKHTAVETTLTALRTLNESTRALLNLHAHISARHVLLAETVAERDARYARAQVAPLEFLVAFDDLENPAAAGAAATKNSQGDETEQRCPDDDDTRTKLRDLKRHFASARLGAAARVAADEEVRARQTWQRVEGWMAAGVAAVARTIGEIVDAVAEVERVVGSGEERSTEVRELLDRAEGVVRDLSGGAEGLVRAFYDAEVLLNEAEFAVSVEEACVAVFEKAGGAGKGKGWEKEAESVIGKLEAEKGKEDGVLKEELEGRLRKLGEEQKDKGIRAVRKARAKVVGREEFGDEDRIVGWVT</sequence>
<feature type="compositionally biased region" description="Pro residues" evidence="1">
    <location>
        <begin position="149"/>
        <end position="179"/>
    </location>
</feature>
<protein>
    <submittedName>
        <fullName evidence="2">Uncharacterized protein</fullName>
    </submittedName>
</protein>
<feature type="region of interest" description="Disordered" evidence="1">
    <location>
        <begin position="21"/>
        <end position="431"/>
    </location>
</feature>
<feature type="compositionally biased region" description="Polar residues" evidence="1">
    <location>
        <begin position="21"/>
        <end position="52"/>
    </location>
</feature>
<feature type="compositionally biased region" description="Low complexity" evidence="1">
    <location>
        <begin position="848"/>
        <end position="861"/>
    </location>
</feature>
<organism evidence="2 3">
    <name type="scientific">Botryosphaeria dothidea</name>
    <dbReference type="NCBI Taxonomy" id="55169"/>
    <lineage>
        <taxon>Eukaryota</taxon>
        <taxon>Fungi</taxon>
        <taxon>Dikarya</taxon>
        <taxon>Ascomycota</taxon>
        <taxon>Pezizomycotina</taxon>
        <taxon>Dothideomycetes</taxon>
        <taxon>Dothideomycetes incertae sedis</taxon>
        <taxon>Botryosphaeriales</taxon>
        <taxon>Botryosphaeriaceae</taxon>
        <taxon>Botryosphaeria</taxon>
    </lineage>
</organism>
<comment type="caution">
    <text evidence="2">The sequence shown here is derived from an EMBL/GenBank/DDBJ whole genome shotgun (WGS) entry which is preliminary data.</text>
</comment>
<name>A0A8H4IZL7_9PEZI</name>
<feature type="compositionally biased region" description="Basic and acidic residues" evidence="1">
    <location>
        <begin position="541"/>
        <end position="551"/>
    </location>
</feature>
<feature type="compositionally biased region" description="Polar residues" evidence="1">
    <location>
        <begin position="378"/>
        <end position="388"/>
    </location>
</feature>
<feature type="compositionally biased region" description="Pro residues" evidence="1">
    <location>
        <begin position="75"/>
        <end position="89"/>
    </location>
</feature>
<feature type="compositionally biased region" description="Low complexity" evidence="1">
    <location>
        <begin position="125"/>
        <end position="148"/>
    </location>
</feature>
<feature type="compositionally biased region" description="Polar residues" evidence="1">
    <location>
        <begin position="226"/>
        <end position="239"/>
    </location>
</feature>
<feature type="compositionally biased region" description="Pro residues" evidence="1">
    <location>
        <begin position="361"/>
        <end position="371"/>
    </location>
</feature>
<feature type="compositionally biased region" description="Polar residues" evidence="1">
    <location>
        <begin position="115"/>
        <end position="124"/>
    </location>
</feature>
<dbReference type="EMBL" id="WWBZ02000016">
    <property type="protein sequence ID" value="KAF4310320.1"/>
    <property type="molecule type" value="Genomic_DNA"/>
</dbReference>
<feature type="compositionally biased region" description="Basic and acidic residues" evidence="1">
    <location>
        <begin position="1171"/>
        <end position="1182"/>
    </location>
</feature>
<keyword evidence="3" id="KW-1185">Reference proteome</keyword>
<proteinExistence type="predicted"/>
<gene>
    <name evidence="2" type="ORF">GTA08_BOTSDO03025</name>
</gene>
<evidence type="ECO:0000313" key="2">
    <source>
        <dbReference type="EMBL" id="KAF4310320.1"/>
    </source>
</evidence>
<feature type="compositionally biased region" description="Low complexity" evidence="1">
    <location>
        <begin position="444"/>
        <end position="454"/>
    </location>
</feature>
<evidence type="ECO:0000256" key="1">
    <source>
        <dbReference type="SAM" id="MobiDB-lite"/>
    </source>
</evidence>
<reference evidence="2" key="1">
    <citation type="submission" date="2020-04" db="EMBL/GenBank/DDBJ databases">
        <title>Genome Assembly and Annotation of Botryosphaeria dothidea sdau 11-99, a Latent Pathogen of Apple Fruit Ring Rot in China.</title>
        <authorList>
            <person name="Yu C."/>
            <person name="Diao Y."/>
            <person name="Lu Q."/>
            <person name="Zhao J."/>
            <person name="Cui S."/>
            <person name="Peng C."/>
            <person name="He B."/>
            <person name="Liu H."/>
        </authorList>
    </citation>
    <scope>NUCLEOTIDE SEQUENCE [LARGE SCALE GENOMIC DNA]</scope>
    <source>
        <strain evidence="2">Sdau11-99</strain>
    </source>
</reference>
<feature type="region of interest" description="Disordered" evidence="1">
    <location>
        <begin position="1066"/>
        <end position="1089"/>
    </location>
</feature>
<feature type="compositionally biased region" description="Polar residues" evidence="1">
    <location>
        <begin position="705"/>
        <end position="747"/>
    </location>
</feature>
<feature type="region of interest" description="Disordered" evidence="1">
    <location>
        <begin position="1158"/>
        <end position="1182"/>
    </location>
</feature>
<feature type="compositionally biased region" description="Low complexity" evidence="1">
    <location>
        <begin position="240"/>
        <end position="269"/>
    </location>
</feature>
<evidence type="ECO:0000313" key="3">
    <source>
        <dbReference type="Proteomes" id="UP000572817"/>
    </source>
</evidence>
<feature type="compositionally biased region" description="Polar residues" evidence="1">
    <location>
        <begin position="180"/>
        <end position="202"/>
    </location>
</feature>
<feature type="compositionally biased region" description="Polar residues" evidence="1">
    <location>
        <begin position="340"/>
        <end position="358"/>
    </location>
</feature>
<feature type="compositionally biased region" description="Basic and acidic residues" evidence="1">
    <location>
        <begin position="507"/>
        <end position="519"/>
    </location>
</feature>
<feature type="compositionally biased region" description="Polar residues" evidence="1">
    <location>
        <begin position="270"/>
        <end position="279"/>
    </location>
</feature>
<accession>A0A8H4IZL7</accession>
<dbReference type="OrthoDB" id="1883964at2759"/>
<feature type="region of interest" description="Disordered" evidence="1">
    <location>
        <begin position="800"/>
        <end position="861"/>
    </location>
</feature>
<feature type="compositionally biased region" description="Pro residues" evidence="1">
    <location>
        <begin position="309"/>
        <end position="331"/>
    </location>
</feature>
<feature type="compositionally biased region" description="Low complexity" evidence="1">
    <location>
        <begin position="806"/>
        <end position="818"/>
    </location>
</feature>
<feature type="region of interest" description="Disordered" evidence="1">
    <location>
        <begin position="695"/>
        <end position="760"/>
    </location>
</feature>
<feature type="compositionally biased region" description="Basic and acidic residues" evidence="1">
    <location>
        <begin position="483"/>
        <end position="495"/>
    </location>
</feature>
<dbReference type="Proteomes" id="UP000572817">
    <property type="component" value="Unassembled WGS sequence"/>
</dbReference>